<dbReference type="PROSITE" id="PS51724">
    <property type="entry name" value="SPOR"/>
    <property type="match status" value="1"/>
</dbReference>
<comment type="similarity">
    <text evidence="1">Belongs to the transglycosylase Slt family.</text>
</comment>
<dbReference type="AlphaFoldDB" id="A0AAC9P902"/>
<protein>
    <submittedName>
        <fullName evidence="5">Transglycosylase SLT family protein</fullName>
    </submittedName>
</protein>
<evidence type="ECO:0000256" key="3">
    <source>
        <dbReference type="SAM" id="MobiDB-lite"/>
    </source>
</evidence>
<proteinExistence type="inferred from homology"/>
<comment type="similarity">
    <text evidence="2">Belongs to the virb1 family.</text>
</comment>
<organism evidence="5 6">
    <name type="scientific">Granulibacter bethesdensis</name>
    <dbReference type="NCBI Taxonomy" id="364410"/>
    <lineage>
        <taxon>Bacteria</taxon>
        <taxon>Pseudomonadati</taxon>
        <taxon>Pseudomonadota</taxon>
        <taxon>Alphaproteobacteria</taxon>
        <taxon>Acetobacterales</taxon>
        <taxon>Acetobacteraceae</taxon>
        <taxon>Granulibacter</taxon>
    </lineage>
</organism>
<dbReference type="InterPro" id="IPR023346">
    <property type="entry name" value="Lysozyme-like_dom_sf"/>
</dbReference>
<dbReference type="EMBL" id="CP018191">
    <property type="protein sequence ID" value="APH54740.1"/>
    <property type="molecule type" value="Genomic_DNA"/>
</dbReference>
<evidence type="ECO:0000256" key="1">
    <source>
        <dbReference type="ARBA" id="ARBA00007734"/>
    </source>
</evidence>
<dbReference type="InterPro" id="IPR036680">
    <property type="entry name" value="SPOR-like_sf"/>
</dbReference>
<dbReference type="SUPFAM" id="SSF53955">
    <property type="entry name" value="Lysozyme-like"/>
    <property type="match status" value="1"/>
</dbReference>
<evidence type="ECO:0000313" key="5">
    <source>
        <dbReference type="EMBL" id="APH54740.1"/>
    </source>
</evidence>
<dbReference type="Gene3D" id="3.30.70.1070">
    <property type="entry name" value="Sporulation related repeat"/>
    <property type="match status" value="1"/>
</dbReference>
<evidence type="ECO:0000256" key="2">
    <source>
        <dbReference type="ARBA" id="ARBA00009387"/>
    </source>
</evidence>
<evidence type="ECO:0000313" key="6">
    <source>
        <dbReference type="Proteomes" id="UP000182373"/>
    </source>
</evidence>
<dbReference type="Pfam" id="PF01464">
    <property type="entry name" value="SLT"/>
    <property type="match status" value="1"/>
</dbReference>
<reference evidence="6" key="1">
    <citation type="submission" date="2016-11" db="EMBL/GenBank/DDBJ databases">
        <title>Comparative genomic and phenotypic analysis of Granulibacter bethesdensis clinical isolates from patients with chronic granulomatous disease.</title>
        <authorList>
            <person name="Zarember K.A."/>
            <person name="Porcella S.F."/>
            <person name="Chu J."/>
            <person name="Ding L."/>
            <person name="Dahlstrom E."/>
            <person name="Barbian K."/>
            <person name="Martens C."/>
            <person name="Sykora L."/>
            <person name="Kramer S."/>
            <person name="Pettinato A.M."/>
            <person name="Hong H."/>
            <person name="Wald G."/>
            <person name="Berg L.J."/>
            <person name="Rogge L.S."/>
            <person name="Greenberg D.E."/>
            <person name="Falcone E.L."/>
            <person name="Neves J.F."/>
            <person name="Simoes M.J."/>
            <person name="Casal M."/>
            <person name="Rodriguez-Lopez F.C."/>
            <person name="Zelazny A."/>
            <person name="Gallin J.I."/>
            <person name="Holland S.M."/>
        </authorList>
    </citation>
    <scope>NUCLEOTIDE SEQUENCE [LARGE SCALE GENOMIC DNA]</scope>
    <source>
        <strain evidence="6">NIH9.1</strain>
    </source>
</reference>
<dbReference type="CDD" id="cd00254">
    <property type="entry name" value="LT-like"/>
    <property type="match status" value="1"/>
</dbReference>
<gene>
    <name evidence="5" type="ORF">GbCGDNIH9_1438</name>
</gene>
<dbReference type="Gene3D" id="1.10.530.10">
    <property type="match status" value="1"/>
</dbReference>
<dbReference type="PANTHER" id="PTHR37423:SF2">
    <property type="entry name" value="MEMBRANE-BOUND LYTIC MUREIN TRANSGLYCOSYLASE C"/>
    <property type="match status" value="1"/>
</dbReference>
<sequence length="476" mass="48896">MMSSLGCRGIFRKSVKADMQGLGNEMPENGSLGLFARRFGMVASLGALCALAACGGHSGRSASSYGGVPYDGSGGEEYGSSGEYTPPGPPSDPWGPYIKEASQRFSVPESWIRAVMRQESAGRSTAVSSAGAMGLLQLMPGTYSLMRDRYHLGDDPYDPHNNVLAGTAYIREMYDQYGSPGFLAAYNAGPGRLASYLNGTGGLPGETVNYVSIIAPRLGGGFSPATSAPVMVAQAAPQRRFATTGSSSACDPDTAYDPSRPCQPGEGSGMTGGVTLASYGGAAQPFVSHGPTAENCDKDSAFDPSRPCRDMGAQVATAPEATTQGPITQASVSASALPPPVPPYGSSAYPSGRQNSYGAASSYPTARVMTPPTVVSRYRPTAPVVIPATAATGGSWSVQVGAFASRSLAQTVASGARNAAPAVLHNAQVVIPTTAPFGGNVLYRARLTQLTAAQASQACNELSRRQLSCMVVPPGS</sequence>
<dbReference type="PANTHER" id="PTHR37423">
    <property type="entry name" value="SOLUBLE LYTIC MUREIN TRANSGLYCOSYLASE-RELATED"/>
    <property type="match status" value="1"/>
</dbReference>
<accession>A0AAC9P902</accession>
<name>A0AAC9P902_9PROT</name>
<feature type="region of interest" description="Disordered" evidence="3">
    <location>
        <begin position="243"/>
        <end position="274"/>
    </location>
</feature>
<dbReference type="GO" id="GO:0042834">
    <property type="term" value="F:peptidoglycan binding"/>
    <property type="evidence" value="ECO:0007669"/>
    <property type="project" value="InterPro"/>
</dbReference>
<feature type="domain" description="SPOR" evidence="4">
    <location>
        <begin position="390"/>
        <end position="476"/>
    </location>
</feature>
<dbReference type="InterPro" id="IPR007730">
    <property type="entry name" value="SPOR-like_dom"/>
</dbReference>
<dbReference type="InterPro" id="IPR008258">
    <property type="entry name" value="Transglycosylase_SLT_dom_1"/>
</dbReference>
<evidence type="ECO:0000259" key="4">
    <source>
        <dbReference type="PROSITE" id="PS51724"/>
    </source>
</evidence>
<dbReference type="Proteomes" id="UP000182373">
    <property type="component" value="Chromosome"/>
</dbReference>
<dbReference type="Pfam" id="PF05036">
    <property type="entry name" value="SPOR"/>
    <property type="match status" value="1"/>
</dbReference>